<organism evidence="7 8">
    <name type="scientific">Reticulomyxa filosa</name>
    <dbReference type="NCBI Taxonomy" id="46433"/>
    <lineage>
        <taxon>Eukaryota</taxon>
        <taxon>Sar</taxon>
        <taxon>Rhizaria</taxon>
        <taxon>Retaria</taxon>
        <taxon>Foraminifera</taxon>
        <taxon>Monothalamids</taxon>
        <taxon>Reticulomyxidae</taxon>
        <taxon>Reticulomyxa</taxon>
    </lineage>
</organism>
<dbReference type="OMA" id="TDKVAKC"/>
<feature type="non-terminal residue" evidence="7">
    <location>
        <position position="1"/>
    </location>
</feature>
<protein>
    <recommendedName>
        <fullName evidence="6">Fatty acid hydroxylase domain-containing protein</fullName>
    </recommendedName>
</protein>
<dbReference type="GO" id="GO:0005506">
    <property type="term" value="F:iron ion binding"/>
    <property type="evidence" value="ECO:0007669"/>
    <property type="project" value="InterPro"/>
</dbReference>
<comment type="subcellular location">
    <subcellularLocation>
        <location evidence="1">Membrane</location>
    </subcellularLocation>
</comment>
<reference evidence="7 8" key="1">
    <citation type="journal article" date="2013" name="Curr. Biol.">
        <title>The Genome of the Foraminiferan Reticulomyxa filosa.</title>
        <authorList>
            <person name="Glockner G."/>
            <person name="Hulsmann N."/>
            <person name="Schleicher M."/>
            <person name="Noegel A.A."/>
            <person name="Eichinger L."/>
            <person name="Gallinger C."/>
            <person name="Pawlowski J."/>
            <person name="Sierra R."/>
            <person name="Euteneuer U."/>
            <person name="Pillet L."/>
            <person name="Moustafa A."/>
            <person name="Platzer M."/>
            <person name="Groth M."/>
            <person name="Szafranski K."/>
            <person name="Schliwa M."/>
        </authorList>
    </citation>
    <scope>NUCLEOTIDE SEQUENCE [LARGE SCALE GENOMIC DNA]</scope>
</reference>
<dbReference type="PANTHER" id="PTHR11863">
    <property type="entry name" value="STEROL DESATURASE"/>
    <property type="match status" value="1"/>
</dbReference>
<evidence type="ECO:0000313" key="7">
    <source>
        <dbReference type="EMBL" id="ETO18998.1"/>
    </source>
</evidence>
<feature type="domain" description="Fatty acid hydroxylase" evidence="6">
    <location>
        <begin position="3"/>
        <end position="124"/>
    </location>
</feature>
<sequence length="162" mass="19076">VGIILCYEVFFFLTHWIAHFPSLYGHIHKIHHEWKAPIGMAAIYCHWLEHIVCNLFPLIMGPLILGCHAVTLWAWIIFGLFSTVSHHSGYHFPWMLSSEYHDYHHLVFNQNFGVLGIMDHLFGTTSKFQESYQYQLHKTFLTPDYFEIKNQLIATRGKTKNE</sequence>
<accession>X6MZC6</accession>
<evidence type="ECO:0000313" key="8">
    <source>
        <dbReference type="Proteomes" id="UP000023152"/>
    </source>
</evidence>
<keyword evidence="8" id="KW-1185">Reference proteome</keyword>
<comment type="caution">
    <text evidence="7">The sequence shown here is derived from an EMBL/GenBank/DDBJ whole genome shotgun (WGS) entry which is preliminary data.</text>
</comment>
<evidence type="ECO:0000256" key="2">
    <source>
        <dbReference type="ARBA" id="ARBA00022692"/>
    </source>
</evidence>
<dbReference type="InterPro" id="IPR050307">
    <property type="entry name" value="Sterol_Desaturase_Related"/>
</dbReference>
<feature type="transmembrane region" description="Helical" evidence="5">
    <location>
        <begin position="58"/>
        <end position="81"/>
    </location>
</feature>
<name>X6MZC6_RETFI</name>
<dbReference type="GO" id="GO:0016491">
    <property type="term" value="F:oxidoreductase activity"/>
    <property type="evidence" value="ECO:0007669"/>
    <property type="project" value="InterPro"/>
</dbReference>
<dbReference type="InterPro" id="IPR006694">
    <property type="entry name" value="Fatty_acid_hydroxylase"/>
</dbReference>
<evidence type="ECO:0000256" key="4">
    <source>
        <dbReference type="ARBA" id="ARBA00023136"/>
    </source>
</evidence>
<dbReference type="Pfam" id="PF04116">
    <property type="entry name" value="FA_hydroxylase"/>
    <property type="match status" value="1"/>
</dbReference>
<dbReference type="EMBL" id="ASPP01014167">
    <property type="protein sequence ID" value="ETO18998.1"/>
    <property type="molecule type" value="Genomic_DNA"/>
</dbReference>
<evidence type="ECO:0000256" key="3">
    <source>
        <dbReference type="ARBA" id="ARBA00022989"/>
    </source>
</evidence>
<proteinExistence type="predicted"/>
<keyword evidence="2 5" id="KW-0812">Transmembrane</keyword>
<evidence type="ECO:0000256" key="5">
    <source>
        <dbReference type="SAM" id="Phobius"/>
    </source>
</evidence>
<keyword evidence="3 5" id="KW-1133">Transmembrane helix</keyword>
<gene>
    <name evidence="7" type="ORF">RFI_18233</name>
</gene>
<keyword evidence="4 5" id="KW-0472">Membrane</keyword>
<dbReference type="Proteomes" id="UP000023152">
    <property type="component" value="Unassembled WGS sequence"/>
</dbReference>
<evidence type="ECO:0000259" key="6">
    <source>
        <dbReference type="Pfam" id="PF04116"/>
    </source>
</evidence>
<dbReference type="GO" id="GO:0016020">
    <property type="term" value="C:membrane"/>
    <property type="evidence" value="ECO:0007669"/>
    <property type="project" value="UniProtKB-SubCell"/>
</dbReference>
<dbReference type="AlphaFoldDB" id="X6MZC6"/>
<dbReference type="GO" id="GO:0008610">
    <property type="term" value="P:lipid biosynthetic process"/>
    <property type="evidence" value="ECO:0007669"/>
    <property type="project" value="InterPro"/>
</dbReference>
<dbReference type="OrthoDB" id="408954at2759"/>
<evidence type="ECO:0000256" key="1">
    <source>
        <dbReference type="ARBA" id="ARBA00004370"/>
    </source>
</evidence>